<feature type="compositionally biased region" description="Acidic residues" evidence="1">
    <location>
        <begin position="130"/>
        <end position="145"/>
    </location>
</feature>
<dbReference type="Proteomes" id="UP001159427">
    <property type="component" value="Unassembled WGS sequence"/>
</dbReference>
<feature type="compositionally biased region" description="Basic and acidic residues" evidence="1">
    <location>
        <begin position="1"/>
        <end position="13"/>
    </location>
</feature>
<feature type="region of interest" description="Disordered" evidence="1">
    <location>
        <begin position="96"/>
        <end position="145"/>
    </location>
</feature>
<reference evidence="2 3" key="1">
    <citation type="submission" date="2022-05" db="EMBL/GenBank/DDBJ databases">
        <authorList>
            <consortium name="Genoscope - CEA"/>
            <person name="William W."/>
        </authorList>
    </citation>
    <scope>NUCLEOTIDE SEQUENCE [LARGE SCALE GENOMIC DNA]</scope>
</reference>
<evidence type="ECO:0000313" key="3">
    <source>
        <dbReference type="Proteomes" id="UP001159427"/>
    </source>
</evidence>
<sequence length="145" mass="16560">MKRNIDLVRKGLESENEESGSSESELSESEEPRMKVVLNSLSEAVSRMRASDLLHSMTTSRDILFWTRRGKLLRNNRIIPKRKKVTEIRRVILHEEGSCDEDGEEDEMASENNSEEEGSKEEEGVKDIIEIESEETESSDSENSV</sequence>
<feature type="region of interest" description="Disordered" evidence="1">
    <location>
        <begin position="1"/>
        <end position="33"/>
    </location>
</feature>
<dbReference type="EMBL" id="CALNXI010001373">
    <property type="protein sequence ID" value="CAH3166802.1"/>
    <property type="molecule type" value="Genomic_DNA"/>
</dbReference>
<evidence type="ECO:0000313" key="2">
    <source>
        <dbReference type="EMBL" id="CAH3166802.1"/>
    </source>
</evidence>
<proteinExistence type="predicted"/>
<name>A0ABN8QNG0_9CNID</name>
<organism evidence="2 3">
    <name type="scientific">Porites evermanni</name>
    <dbReference type="NCBI Taxonomy" id="104178"/>
    <lineage>
        <taxon>Eukaryota</taxon>
        <taxon>Metazoa</taxon>
        <taxon>Cnidaria</taxon>
        <taxon>Anthozoa</taxon>
        <taxon>Hexacorallia</taxon>
        <taxon>Scleractinia</taxon>
        <taxon>Fungiina</taxon>
        <taxon>Poritidae</taxon>
        <taxon>Porites</taxon>
    </lineage>
</organism>
<feature type="compositionally biased region" description="Acidic residues" evidence="1">
    <location>
        <begin position="14"/>
        <end position="29"/>
    </location>
</feature>
<accession>A0ABN8QNG0</accession>
<gene>
    <name evidence="2" type="ORF">PEVE_00005824</name>
</gene>
<comment type="caution">
    <text evidence="2">The sequence shown here is derived from an EMBL/GenBank/DDBJ whole genome shotgun (WGS) entry which is preliminary data.</text>
</comment>
<keyword evidence="3" id="KW-1185">Reference proteome</keyword>
<feature type="compositionally biased region" description="Acidic residues" evidence="1">
    <location>
        <begin position="98"/>
        <end position="120"/>
    </location>
</feature>
<evidence type="ECO:0000256" key="1">
    <source>
        <dbReference type="SAM" id="MobiDB-lite"/>
    </source>
</evidence>
<protein>
    <submittedName>
        <fullName evidence="2">Uncharacterized protein</fullName>
    </submittedName>
</protein>